<dbReference type="InterPro" id="IPR029052">
    <property type="entry name" value="Metallo-depent_PP-like"/>
</dbReference>
<protein>
    <submittedName>
        <fullName evidence="4">CapA family protein</fullName>
    </submittedName>
</protein>
<keyword evidence="2" id="KW-0732">Signal</keyword>
<dbReference type="InterPro" id="IPR008969">
    <property type="entry name" value="CarboxyPept-like_regulatory"/>
</dbReference>
<dbReference type="RefSeq" id="WP_171156888.1">
    <property type="nucleotide sequence ID" value="NZ_JABENB010000002.1"/>
</dbReference>
<evidence type="ECO:0000256" key="2">
    <source>
        <dbReference type="SAM" id="SignalP"/>
    </source>
</evidence>
<gene>
    <name evidence="4" type="ORF">HJ588_14790</name>
</gene>
<dbReference type="SUPFAM" id="SSF49464">
    <property type="entry name" value="Carboxypeptidase regulatory domain-like"/>
    <property type="match status" value="1"/>
</dbReference>
<feature type="chain" id="PRO_5038668020" evidence="2">
    <location>
        <begin position="27"/>
        <end position="677"/>
    </location>
</feature>
<evidence type="ECO:0000313" key="5">
    <source>
        <dbReference type="Proteomes" id="UP000557772"/>
    </source>
</evidence>
<dbReference type="Gene3D" id="3.60.21.10">
    <property type="match status" value="1"/>
</dbReference>
<dbReference type="InterPro" id="IPR019079">
    <property type="entry name" value="Capsule_synth_CapA"/>
</dbReference>
<sequence length="677" mass="70193">MSRRLVARVVPAALAIGLAGTGAALMQSRPSAGAVPDTDQVQGVVRDETGRPVAGATLRVGDDTARSGADGRYAIPAERPALLNAVAPGHLPRTQAVQPGTAADVLLTTGSDRTLSVRFGGDVMFGRRYYEPKDGRPPALTASSGVADHAKLLSAIRPLLEDGDLTSVNLETPLGPNPYYDPKKPRPARFHQSKDLAFASSPKAAEALRQSGVDVVGLGNNHVLDLLGPGIGSTLKALDAAQLPHFGAGMNDAQAWAPAFVARKGRTVAFLGCTTITGNDQSPPYVAGPDRPGAAACSVPKLQAAVRAARTRAQEVVVQLHGGVEYQRAQTPDVRALFAAATDAGASAVIGSHPHVVGGVQQRGNAVVAETTGNLLFDQDLWSTFPSYLLRTDLRDGRAVATTTDPFTISGYRPQPAVGAPADAADRIAAGSVPGAARLAGPGTTIGQPEQAAGRGVALPPGQVRRVAPGWRLAKGARAGQDLLYGTGDFERATVGDDDENLWELGKFAKLRTAAACNSTRGLMLLRGPVSSEDVYATPAHRVQVTAGQRLSLLLNLRQATKGATAEIAWYAGAQGASKQTQTISLPSVNNGANSCRQVRLDVVVPPGITFAQPYLRLAPPTDNVSAHRLEADDVRLVAWAGSGAAGRLYDTVEASGSAPAQFTHDGAVGDESPVVE</sequence>
<dbReference type="AlphaFoldDB" id="A0A849AV18"/>
<dbReference type="PANTHER" id="PTHR33393">
    <property type="entry name" value="POLYGLUTAMINE SYNTHESIS ACCESSORY PROTEIN RV0574C-RELATED"/>
    <property type="match status" value="1"/>
</dbReference>
<keyword evidence="5" id="KW-1185">Reference proteome</keyword>
<proteinExistence type="inferred from homology"/>
<accession>A0A849AV18</accession>
<dbReference type="SMART" id="SM00854">
    <property type="entry name" value="PGA_cap"/>
    <property type="match status" value="1"/>
</dbReference>
<dbReference type="CDD" id="cd07381">
    <property type="entry name" value="MPP_CapA"/>
    <property type="match status" value="1"/>
</dbReference>
<feature type="signal peptide" evidence="2">
    <location>
        <begin position="1"/>
        <end position="26"/>
    </location>
</feature>
<dbReference type="Pfam" id="PF13620">
    <property type="entry name" value="CarboxypepD_reg"/>
    <property type="match status" value="1"/>
</dbReference>
<evidence type="ECO:0000256" key="1">
    <source>
        <dbReference type="ARBA" id="ARBA00005662"/>
    </source>
</evidence>
<dbReference type="InterPro" id="IPR052169">
    <property type="entry name" value="CW_Biosynth-Accessory"/>
</dbReference>
<dbReference type="Proteomes" id="UP000557772">
    <property type="component" value="Unassembled WGS sequence"/>
</dbReference>
<comment type="caution">
    <text evidence="4">The sequence shown here is derived from an EMBL/GenBank/DDBJ whole genome shotgun (WGS) entry which is preliminary data.</text>
</comment>
<dbReference type="Pfam" id="PF09587">
    <property type="entry name" value="PGA_cap"/>
    <property type="match status" value="1"/>
</dbReference>
<evidence type="ECO:0000313" key="4">
    <source>
        <dbReference type="EMBL" id="NNG40532.1"/>
    </source>
</evidence>
<dbReference type="PANTHER" id="PTHR33393:SF13">
    <property type="entry name" value="PGA BIOSYNTHESIS PROTEIN CAPA"/>
    <property type="match status" value="1"/>
</dbReference>
<dbReference type="Gene3D" id="2.60.40.1120">
    <property type="entry name" value="Carboxypeptidase-like, regulatory domain"/>
    <property type="match status" value="1"/>
</dbReference>
<organism evidence="4 5">
    <name type="scientific">Flexivirga aerilata</name>
    <dbReference type="NCBI Taxonomy" id="1656889"/>
    <lineage>
        <taxon>Bacteria</taxon>
        <taxon>Bacillati</taxon>
        <taxon>Actinomycetota</taxon>
        <taxon>Actinomycetes</taxon>
        <taxon>Micrococcales</taxon>
        <taxon>Dermacoccaceae</taxon>
        <taxon>Flexivirga</taxon>
    </lineage>
</organism>
<evidence type="ECO:0000259" key="3">
    <source>
        <dbReference type="SMART" id="SM00854"/>
    </source>
</evidence>
<dbReference type="SUPFAM" id="SSF56300">
    <property type="entry name" value="Metallo-dependent phosphatases"/>
    <property type="match status" value="1"/>
</dbReference>
<comment type="similarity">
    <text evidence="1">Belongs to the CapA family.</text>
</comment>
<dbReference type="EMBL" id="JABENB010000002">
    <property type="protein sequence ID" value="NNG40532.1"/>
    <property type="molecule type" value="Genomic_DNA"/>
</dbReference>
<name>A0A849AV18_9MICO</name>
<feature type="domain" description="Capsule synthesis protein CapA" evidence="3">
    <location>
        <begin position="116"/>
        <end position="379"/>
    </location>
</feature>
<reference evidence="4 5" key="1">
    <citation type="submission" date="2020-05" db="EMBL/GenBank/DDBJ databases">
        <title>Flexivirga sp. ID2601S isolated from air conditioner.</title>
        <authorList>
            <person name="Kim D.H."/>
        </authorList>
    </citation>
    <scope>NUCLEOTIDE SEQUENCE [LARGE SCALE GENOMIC DNA]</scope>
    <source>
        <strain evidence="4 5">ID2601S</strain>
    </source>
</reference>